<keyword evidence="8" id="KW-1185">Reference proteome</keyword>
<dbReference type="Pfam" id="PF00076">
    <property type="entry name" value="RRM_1"/>
    <property type="match status" value="2"/>
</dbReference>
<feature type="compositionally biased region" description="Polar residues" evidence="4">
    <location>
        <begin position="111"/>
        <end position="138"/>
    </location>
</feature>
<feature type="compositionally biased region" description="Low complexity" evidence="4">
    <location>
        <begin position="636"/>
        <end position="645"/>
    </location>
</feature>
<evidence type="ECO:0000256" key="1">
    <source>
        <dbReference type="ARBA" id="ARBA00022737"/>
    </source>
</evidence>
<dbReference type="OrthoDB" id="6407164at2759"/>
<keyword evidence="2 3" id="KW-0694">RNA-binding</keyword>
<feature type="compositionally biased region" description="Low complexity" evidence="4">
    <location>
        <begin position="696"/>
        <end position="707"/>
    </location>
</feature>
<dbReference type="InterPro" id="IPR000504">
    <property type="entry name" value="RRM_dom"/>
</dbReference>
<evidence type="ECO:0000259" key="5">
    <source>
        <dbReference type="PROSITE" id="PS50102"/>
    </source>
</evidence>
<feature type="compositionally biased region" description="Polar residues" evidence="4">
    <location>
        <begin position="711"/>
        <end position="720"/>
    </location>
</feature>
<feature type="compositionally biased region" description="Polar residues" evidence="4">
    <location>
        <begin position="770"/>
        <end position="784"/>
    </location>
</feature>
<evidence type="ECO:0000313" key="6">
    <source>
        <dbReference type="EMBL" id="KAA8649963.1"/>
    </source>
</evidence>
<dbReference type="PANTHER" id="PTHR14089">
    <property type="entry name" value="PRE-MRNA-SPLICING FACTOR RBM22"/>
    <property type="match status" value="1"/>
</dbReference>
<dbReference type="SMART" id="SM00360">
    <property type="entry name" value="RRM"/>
    <property type="match status" value="4"/>
</dbReference>
<dbReference type="GO" id="GO:0051252">
    <property type="term" value="P:regulation of RNA metabolic process"/>
    <property type="evidence" value="ECO:0007669"/>
    <property type="project" value="UniProtKB-ARBA"/>
</dbReference>
<feature type="region of interest" description="Disordered" evidence="4">
    <location>
        <begin position="574"/>
        <end position="663"/>
    </location>
</feature>
<proteinExistence type="predicted"/>
<dbReference type="Pfam" id="PF10378">
    <property type="entry name" value="RRM"/>
    <property type="match status" value="1"/>
</dbReference>
<feature type="domain" description="RRM" evidence="5">
    <location>
        <begin position="190"/>
        <end position="263"/>
    </location>
</feature>
<dbReference type="Proteomes" id="UP000324241">
    <property type="component" value="Unassembled WGS sequence"/>
</dbReference>
<dbReference type="Gene3D" id="3.30.70.330">
    <property type="match status" value="4"/>
</dbReference>
<feature type="compositionally biased region" description="Polar residues" evidence="4">
    <location>
        <begin position="730"/>
        <end position="740"/>
    </location>
</feature>
<dbReference type="VEuPathDB" id="FungiDB:EYZ11_000982"/>
<dbReference type="InterPro" id="IPR035979">
    <property type="entry name" value="RBD_domain_sf"/>
</dbReference>
<name>A0A4S3JVQ0_9EURO</name>
<feature type="domain" description="RRM" evidence="5">
    <location>
        <begin position="415"/>
        <end position="488"/>
    </location>
</feature>
<dbReference type="EMBL" id="QUQM01000001">
    <property type="protein sequence ID" value="KAA8649963.1"/>
    <property type="molecule type" value="Genomic_DNA"/>
</dbReference>
<dbReference type="CDD" id="cd12523">
    <property type="entry name" value="RRM2_MRN1"/>
    <property type="match status" value="1"/>
</dbReference>
<dbReference type="SUPFAM" id="SSF54928">
    <property type="entry name" value="RNA-binding domain, RBD"/>
    <property type="match status" value="2"/>
</dbReference>
<dbReference type="CDD" id="cd12521">
    <property type="entry name" value="RRM3_MRN1"/>
    <property type="match status" value="1"/>
</dbReference>
<dbReference type="GO" id="GO:0010468">
    <property type="term" value="P:regulation of gene expression"/>
    <property type="evidence" value="ECO:0007669"/>
    <property type="project" value="UniProtKB-ARBA"/>
</dbReference>
<dbReference type="InterPro" id="IPR012677">
    <property type="entry name" value="Nucleotide-bd_a/b_plait_sf"/>
</dbReference>
<dbReference type="InterPro" id="IPR018835">
    <property type="entry name" value="RNA-binding_domain_put"/>
</dbReference>
<dbReference type="CDD" id="cd12522">
    <property type="entry name" value="RRM4_MRN1"/>
    <property type="match status" value="1"/>
</dbReference>
<evidence type="ECO:0000313" key="8">
    <source>
        <dbReference type="Proteomes" id="UP000308092"/>
    </source>
</evidence>
<dbReference type="CDD" id="cd12520">
    <property type="entry name" value="RRM1_MRN1"/>
    <property type="match status" value="1"/>
</dbReference>
<evidence type="ECO:0000313" key="7">
    <source>
        <dbReference type="EMBL" id="THC99522.1"/>
    </source>
</evidence>
<dbReference type="FunFam" id="3.30.70.330:FF:000120">
    <property type="entry name" value="Negative regulator of differentiation 1"/>
    <property type="match status" value="1"/>
</dbReference>
<feature type="domain" description="RRM" evidence="5">
    <location>
        <begin position="506"/>
        <end position="577"/>
    </location>
</feature>
<dbReference type="Proteomes" id="UP000308092">
    <property type="component" value="Unassembled WGS sequence"/>
</dbReference>
<dbReference type="GO" id="GO:0036002">
    <property type="term" value="F:pre-mRNA binding"/>
    <property type="evidence" value="ECO:0007669"/>
    <property type="project" value="TreeGrafter"/>
</dbReference>
<dbReference type="GeneID" id="54325345"/>
<reference evidence="7 8" key="1">
    <citation type="submission" date="2019-03" db="EMBL/GenBank/DDBJ databases">
        <title>The genome sequence of a newly discovered highly antifungal drug resistant Aspergillus species, Aspergillus tanneri NIH 1004.</title>
        <authorList>
            <person name="Mounaud S."/>
            <person name="Singh I."/>
            <person name="Joardar V."/>
            <person name="Pakala S."/>
            <person name="Pakala S."/>
            <person name="Venepally P."/>
            <person name="Hoover J."/>
            <person name="Nierman W."/>
            <person name="Chung J."/>
            <person name="Losada L."/>
        </authorList>
    </citation>
    <scope>NUCLEOTIDE SEQUENCE [LARGE SCALE GENOMIC DNA]</scope>
    <source>
        <strain evidence="7 8">NIH1004</strain>
    </source>
</reference>
<reference evidence="6 9" key="2">
    <citation type="submission" date="2019-08" db="EMBL/GenBank/DDBJ databases">
        <title>The genome sequence of a newly discovered highly antifungal drug resistant Aspergillus species, Aspergillus tanneri NIH 1004.</title>
        <authorList>
            <person name="Mounaud S."/>
            <person name="Singh I."/>
            <person name="Joardar V."/>
            <person name="Pakala S."/>
            <person name="Pakala S."/>
            <person name="Venepally P."/>
            <person name="Chung J.K."/>
            <person name="Losada L."/>
            <person name="Nierman W.C."/>
        </authorList>
    </citation>
    <scope>NUCLEOTIDE SEQUENCE [LARGE SCALE GENOMIC DNA]</scope>
    <source>
        <strain evidence="6 9">NIH1004</strain>
    </source>
</reference>
<dbReference type="GO" id="GO:0071007">
    <property type="term" value="C:U2-type catalytic step 2 spliceosome"/>
    <property type="evidence" value="ECO:0007669"/>
    <property type="project" value="TreeGrafter"/>
</dbReference>
<dbReference type="InterPro" id="IPR039171">
    <property type="entry name" value="Cwc2/Slt11"/>
</dbReference>
<feature type="region of interest" description="Disordered" evidence="4">
    <location>
        <begin position="111"/>
        <end position="163"/>
    </location>
</feature>
<dbReference type="FunFam" id="3.30.70.330:FF:000064">
    <property type="entry name" value="Differentiation 1 negative regulator"/>
    <property type="match status" value="1"/>
</dbReference>
<dbReference type="PANTHER" id="PTHR14089:SF8">
    <property type="entry name" value="RNA-BINDING PROTEIN MRN1"/>
    <property type="match status" value="1"/>
</dbReference>
<dbReference type="PROSITE" id="PS50102">
    <property type="entry name" value="RRM"/>
    <property type="match status" value="4"/>
</dbReference>
<comment type="caution">
    <text evidence="7">The sequence shown here is derived from an EMBL/GenBank/DDBJ whole genome shotgun (WGS) entry which is preliminary data.</text>
</comment>
<dbReference type="RefSeq" id="XP_033429324.1">
    <property type="nucleotide sequence ID" value="XM_033567329.1"/>
</dbReference>
<dbReference type="FunFam" id="3.30.70.330:FF:000047">
    <property type="entry name" value="Differentiation 1 negative regulator"/>
    <property type="match status" value="1"/>
</dbReference>
<dbReference type="GO" id="GO:0017070">
    <property type="term" value="F:U6 snRNA binding"/>
    <property type="evidence" value="ECO:0007669"/>
    <property type="project" value="TreeGrafter"/>
</dbReference>
<organism evidence="7 8">
    <name type="scientific">Aspergillus tanneri</name>
    <dbReference type="NCBI Taxonomy" id="1220188"/>
    <lineage>
        <taxon>Eukaryota</taxon>
        <taxon>Fungi</taxon>
        <taxon>Dikarya</taxon>
        <taxon>Ascomycota</taxon>
        <taxon>Pezizomycotina</taxon>
        <taxon>Eurotiomycetes</taxon>
        <taxon>Eurotiomycetidae</taxon>
        <taxon>Eurotiales</taxon>
        <taxon>Aspergillaceae</taxon>
        <taxon>Aspergillus</taxon>
        <taxon>Aspergillus subgen. Circumdati</taxon>
    </lineage>
</organism>
<dbReference type="InterPro" id="IPR034195">
    <property type="entry name" value="Mrn1_RRM1"/>
</dbReference>
<evidence type="ECO:0000256" key="4">
    <source>
        <dbReference type="SAM" id="MobiDB-lite"/>
    </source>
</evidence>
<dbReference type="EMBL" id="SOSA01000016">
    <property type="protein sequence ID" value="THC99522.1"/>
    <property type="molecule type" value="Genomic_DNA"/>
</dbReference>
<dbReference type="GO" id="GO:0071006">
    <property type="term" value="C:U2-type catalytic step 1 spliceosome"/>
    <property type="evidence" value="ECO:0007669"/>
    <property type="project" value="TreeGrafter"/>
</dbReference>
<dbReference type="GO" id="GO:0000974">
    <property type="term" value="C:Prp19 complex"/>
    <property type="evidence" value="ECO:0007669"/>
    <property type="project" value="TreeGrafter"/>
</dbReference>
<evidence type="ECO:0000313" key="9">
    <source>
        <dbReference type="Proteomes" id="UP000324241"/>
    </source>
</evidence>
<dbReference type="STRING" id="1220188.A0A4S3JVQ0"/>
<dbReference type="FunFam" id="3.30.70.330:FF:000130">
    <property type="entry name" value="Differentiation 1 negative regulator"/>
    <property type="match status" value="1"/>
</dbReference>
<feature type="compositionally biased region" description="Polar residues" evidence="4">
    <location>
        <begin position="611"/>
        <end position="635"/>
    </location>
</feature>
<evidence type="ECO:0000256" key="3">
    <source>
        <dbReference type="PROSITE-ProRule" id="PRU00176"/>
    </source>
</evidence>
<dbReference type="GO" id="GO:0003729">
    <property type="term" value="F:mRNA binding"/>
    <property type="evidence" value="ECO:0007669"/>
    <property type="project" value="UniProtKB-ARBA"/>
</dbReference>
<dbReference type="AlphaFoldDB" id="A0A4S3JVQ0"/>
<feature type="compositionally biased region" description="Low complexity" evidence="4">
    <location>
        <begin position="741"/>
        <end position="755"/>
    </location>
</feature>
<protein>
    <recommendedName>
        <fullName evidence="5">RRM domain-containing protein</fullName>
    </recommendedName>
</protein>
<evidence type="ECO:0000256" key="2">
    <source>
        <dbReference type="ARBA" id="ARBA00022884"/>
    </source>
</evidence>
<dbReference type="GO" id="GO:0005737">
    <property type="term" value="C:cytoplasm"/>
    <property type="evidence" value="ECO:0007669"/>
    <property type="project" value="UniProtKB-ARBA"/>
</dbReference>
<feature type="compositionally biased region" description="Gly residues" evidence="4">
    <location>
        <begin position="587"/>
        <end position="599"/>
    </location>
</feature>
<accession>A0A4S3JVQ0</accession>
<sequence length="835" mass="88454">MQTSDASNLPSRLIPSKFSHLNTDNTGFSHGAYNSNSVPLQGLQDRNARRANIPAINTTAGHGIPDAMATSGTFDMNFTPLLPSQLLLGSPFQPGTPSAFASPQFANFSGFSQANGPAHAQNPQNHLGSPTQPSQNAGLYSGMIPTDSMGNSQMLGGPQSPVGGMGGLSNAAFGSAAAPVTPGLLSGTSRTVYLGNIPAETSAEEVLNHVRSGQIESVRLLPDKNCAFISFLDSNSATHFHSDAILKKLAIKGNDIKVGWGKPSQVPTSVALAVQQSGASRNVYLGNLPEEMSEDELREELGKFGPIDTVKVVKEKAIGFVHFLSISNAMKAVAQLPQEAKWQAPKRVFYGKDRCAYVSKTQQQNAAQFLGIAPGYAHILNSADRDLITNALAQQSVAAAAVATTAGGVNNLGNRTVYLGNIHPETTIEEICNVVRGGLLHHIRYIPDKHICFVTFIDPTSAASFYALSNLQGLMIHNRRLKIGWGKHSGPLPPAIALAVSGGASRNVYVGNLDESWAEERLRQDFSEYGEIELVNTLREKSCAFVNFTNIANAIKAIEGMRNREEYKRFKINFGKDRCGNPPRQTGNGGQQGRNGSGLEGPHSPSPALNGYQQNLSQSDSSPTRSALSPAPGSTGSQSQNGQQNRHPLQTVPSPSGVLNVGANNPLTMYLNQMSAQQAQEQENRLSDPMALAALQSQPQPPQQQALYNGANPSELSNGNIDAPLHQHKPSSNNFLSVANGSTGSSHHATASTSSLNVPRAQHSRAVSLPSFSQEPFGPVSSQPGHGRSGVAHQPQSSFSSFTSALGGLNHAGFGLAIQNESSLPGWAEEEIGAK</sequence>
<feature type="region of interest" description="Disordered" evidence="4">
    <location>
        <begin position="696"/>
        <end position="799"/>
    </location>
</feature>
<keyword evidence="1" id="KW-0677">Repeat</keyword>
<feature type="domain" description="RRM" evidence="5">
    <location>
        <begin position="281"/>
        <end position="363"/>
    </location>
</feature>
<gene>
    <name evidence="6" type="ORF">ATNIH1004_002643</name>
    <name evidence="7" type="ORF">EYZ11_000982</name>
</gene>